<organism evidence="9 10">
    <name type="scientific">Alsobacter ponti</name>
    <dbReference type="NCBI Taxonomy" id="2962936"/>
    <lineage>
        <taxon>Bacteria</taxon>
        <taxon>Pseudomonadati</taxon>
        <taxon>Pseudomonadota</taxon>
        <taxon>Alphaproteobacteria</taxon>
        <taxon>Hyphomicrobiales</taxon>
        <taxon>Alsobacteraceae</taxon>
        <taxon>Alsobacter</taxon>
    </lineage>
</organism>
<feature type="signal peptide" evidence="7">
    <location>
        <begin position="1"/>
        <end position="24"/>
    </location>
</feature>
<keyword evidence="10" id="KW-1185">Reference proteome</keyword>
<name>A0ABT1L7F6_9HYPH</name>
<keyword evidence="5 6" id="KW-0408">Iron</keyword>
<evidence type="ECO:0000256" key="7">
    <source>
        <dbReference type="SAM" id="SignalP"/>
    </source>
</evidence>
<dbReference type="RefSeq" id="WP_254737321.1">
    <property type="nucleotide sequence ID" value="NZ_JANCLU010000001.1"/>
</dbReference>
<evidence type="ECO:0000256" key="5">
    <source>
        <dbReference type="ARBA" id="ARBA00023004"/>
    </source>
</evidence>
<keyword evidence="7" id="KW-0732">Signal</keyword>
<dbReference type="Pfam" id="PF00034">
    <property type="entry name" value="Cytochrom_C"/>
    <property type="match status" value="1"/>
</dbReference>
<keyword evidence="2 6" id="KW-0349">Heme</keyword>
<evidence type="ECO:0000259" key="8">
    <source>
        <dbReference type="PROSITE" id="PS51007"/>
    </source>
</evidence>
<feature type="domain" description="Cytochrome c" evidence="8">
    <location>
        <begin position="29"/>
        <end position="130"/>
    </location>
</feature>
<dbReference type="InterPro" id="IPR002327">
    <property type="entry name" value="Cyt_c_1A/1B"/>
</dbReference>
<evidence type="ECO:0000313" key="9">
    <source>
        <dbReference type="EMBL" id="MCP8936928.1"/>
    </source>
</evidence>
<dbReference type="PROSITE" id="PS51007">
    <property type="entry name" value="CYTC"/>
    <property type="match status" value="1"/>
</dbReference>
<evidence type="ECO:0000313" key="10">
    <source>
        <dbReference type="Proteomes" id="UP001205890"/>
    </source>
</evidence>
<dbReference type="PRINTS" id="PR00604">
    <property type="entry name" value="CYTCHRMECIAB"/>
</dbReference>
<keyword evidence="3 6" id="KW-0479">Metal-binding</keyword>
<keyword evidence="1" id="KW-0813">Transport</keyword>
<dbReference type="PANTHER" id="PTHR11961">
    <property type="entry name" value="CYTOCHROME C"/>
    <property type="match status" value="1"/>
</dbReference>
<evidence type="ECO:0000256" key="2">
    <source>
        <dbReference type="ARBA" id="ARBA00022617"/>
    </source>
</evidence>
<comment type="caution">
    <text evidence="9">The sequence shown here is derived from an EMBL/GenBank/DDBJ whole genome shotgun (WGS) entry which is preliminary data.</text>
</comment>
<reference evidence="9 10" key="1">
    <citation type="submission" date="2022-07" db="EMBL/GenBank/DDBJ databases">
        <authorList>
            <person name="Li W.-J."/>
            <person name="Deng Q.-Q."/>
        </authorList>
    </citation>
    <scope>NUCLEOTIDE SEQUENCE [LARGE SCALE GENOMIC DNA]</scope>
    <source>
        <strain evidence="9 10">SYSU M60028</strain>
    </source>
</reference>
<evidence type="ECO:0000256" key="4">
    <source>
        <dbReference type="ARBA" id="ARBA00022982"/>
    </source>
</evidence>
<accession>A0ABT1L7F6</accession>
<proteinExistence type="predicted"/>
<keyword evidence="4" id="KW-0249">Electron transport</keyword>
<dbReference type="Proteomes" id="UP001205890">
    <property type="component" value="Unassembled WGS sequence"/>
</dbReference>
<dbReference type="InterPro" id="IPR009056">
    <property type="entry name" value="Cyt_c-like_dom"/>
</dbReference>
<evidence type="ECO:0000256" key="6">
    <source>
        <dbReference type="PROSITE-ProRule" id="PRU00433"/>
    </source>
</evidence>
<dbReference type="InterPro" id="IPR036909">
    <property type="entry name" value="Cyt_c-like_dom_sf"/>
</dbReference>
<feature type="chain" id="PRO_5045878063" evidence="7">
    <location>
        <begin position="25"/>
        <end position="137"/>
    </location>
</feature>
<evidence type="ECO:0000256" key="3">
    <source>
        <dbReference type="ARBA" id="ARBA00022723"/>
    </source>
</evidence>
<evidence type="ECO:0000256" key="1">
    <source>
        <dbReference type="ARBA" id="ARBA00022448"/>
    </source>
</evidence>
<dbReference type="EMBL" id="JANCLU010000001">
    <property type="protein sequence ID" value="MCP8936928.1"/>
    <property type="molecule type" value="Genomic_DNA"/>
</dbReference>
<gene>
    <name evidence="9" type="ORF">NK718_00220</name>
</gene>
<dbReference type="SUPFAM" id="SSF46626">
    <property type="entry name" value="Cytochrome c"/>
    <property type="match status" value="1"/>
</dbReference>
<sequence>MRARTGCAAIAIAAAVMATGAARAEPEAGDPVAGKDVFEQCVKCHAVGPDAATSNAGPRLNGVVGRRSAGDKEYNYSPQFRSARLTWDVATLSRFLKAPKSTVPGTRMLFNGLASPAEIANVIAYLAQFDEAGAVKK</sequence>
<dbReference type="Gene3D" id="1.10.760.10">
    <property type="entry name" value="Cytochrome c-like domain"/>
    <property type="match status" value="1"/>
</dbReference>
<protein>
    <submittedName>
        <fullName evidence="9">C-type cytochrome</fullName>
    </submittedName>
</protein>